<dbReference type="AlphaFoldDB" id="A0A2T4JZ48"/>
<reference evidence="3 4" key="1">
    <citation type="submission" date="2018-03" db="EMBL/GenBank/DDBJ databases">
        <title>Cereibacter changlensis.</title>
        <authorList>
            <person name="Meyer T.E."/>
            <person name="Miller S."/>
            <person name="Lodha T."/>
            <person name="Gandham S."/>
            <person name="Chintalapati S."/>
            <person name="Chintalapati V.R."/>
        </authorList>
    </citation>
    <scope>NUCLEOTIDE SEQUENCE [LARGE SCALE GENOMIC DNA]</scope>
    <source>
        <strain evidence="3 4">JA139</strain>
    </source>
</reference>
<sequence>MNMAITDGLVLMPPAFAAGLALWSRGDGVPGSGSYAGQPNAALVAADADFGGCLELQKTEATQKLRCFQQIPLQPGLYLRVTARVKAVAGALPAVRIAGWAGRSDGTNLASAVQVGPSVALTSYGEVVTVTAIVGAGNRQGVDMVWGGAAVYGHFGLDLTGSNGGIVRIDDISIEDATPVFQRKLLALVDVRDHGAVGDGATDDTAAFLAADAEAAATGRELLVSAGTYRVEGHLTLNARVRFEGRLSMPAESRLACTRNFDLDSYASAFGSETAGFAKALQALFYFSDHVALDLSGRRVDLAGPVDVAALAGLTSFAQRRLLTNGQLNAVPGDAWATETVSSHATYSTSAPTRLTGVVNVAAVPVGALVSGAGVGREVYVLSKNVGAGTIELSLPPGGLAGRRSFGFTRYKYMLDFSGFASLSKFEITDVELQCNGEASAILLPMAGSTFRLADAVINKPKDRGVTSAGSGCQGLFIDQCQFLSNEQPARAQDRSSIGLNVNSNDVKIRDNRVVRFAHFAILNGTGHMLIGNHIFQGDDETAGLRRAGIVFTQTNTKSLVTGNYIDNCFIEWSNEHDPAPGYASEYSFGGLTVSDNIFTTTDVAGSFCWFVLAPKGAGHFLNGLSLTGNAFRAVNGDVERIDRLDSSVATMDFSRFRNVTIGNNTFNGVGQITASPVTVEHVQNTAAATWSVDASAFLPFGARARNVSALVAEGAITTAAGAVQFVTPYVQVEQGSGGRLVNLRWPQEVKGRMQVTLRCDNPV</sequence>
<keyword evidence="4" id="KW-1185">Reference proteome</keyword>
<protein>
    <recommendedName>
        <fullName evidence="2">Rhamnogalacturonase A/B/Epimerase-like pectate lyase domain-containing protein</fullName>
    </recommendedName>
</protein>
<feature type="signal peptide" evidence="1">
    <location>
        <begin position="1"/>
        <end position="17"/>
    </location>
</feature>
<gene>
    <name evidence="3" type="ORF">C5F48_03640</name>
</gene>
<dbReference type="OrthoDB" id="7749009at2"/>
<evidence type="ECO:0000313" key="3">
    <source>
        <dbReference type="EMBL" id="PTE23174.1"/>
    </source>
</evidence>
<accession>A0A2T4JZ48</accession>
<dbReference type="EMBL" id="PZKG01000009">
    <property type="protein sequence ID" value="PTE23174.1"/>
    <property type="molecule type" value="Genomic_DNA"/>
</dbReference>
<dbReference type="InterPro" id="IPR011050">
    <property type="entry name" value="Pectin_lyase_fold/virulence"/>
</dbReference>
<dbReference type="InterPro" id="IPR012334">
    <property type="entry name" value="Pectin_lyas_fold"/>
</dbReference>
<dbReference type="SUPFAM" id="SSF51126">
    <property type="entry name" value="Pectin lyase-like"/>
    <property type="match status" value="1"/>
</dbReference>
<evidence type="ECO:0000256" key="1">
    <source>
        <dbReference type="SAM" id="SignalP"/>
    </source>
</evidence>
<feature type="domain" description="Rhamnogalacturonase A/B/Epimerase-like pectate lyase" evidence="2">
    <location>
        <begin position="189"/>
        <end position="246"/>
    </location>
</feature>
<evidence type="ECO:0000313" key="4">
    <source>
        <dbReference type="Proteomes" id="UP000241010"/>
    </source>
</evidence>
<dbReference type="InterPro" id="IPR024535">
    <property type="entry name" value="RHGA/B-epi-like_pectate_lyase"/>
</dbReference>
<dbReference type="Pfam" id="PF12708">
    <property type="entry name" value="Pect-lyase_RHGA_epim"/>
    <property type="match status" value="1"/>
</dbReference>
<proteinExistence type="predicted"/>
<keyword evidence="1" id="KW-0732">Signal</keyword>
<organism evidence="3 4">
    <name type="scientific">Cereibacter changlensis JA139</name>
    <dbReference type="NCBI Taxonomy" id="1188249"/>
    <lineage>
        <taxon>Bacteria</taxon>
        <taxon>Pseudomonadati</taxon>
        <taxon>Pseudomonadota</taxon>
        <taxon>Alphaproteobacteria</taxon>
        <taxon>Rhodobacterales</taxon>
        <taxon>Paracoccaceae</taxon>
        <taxon>Cereibacter</taxon>
    </lineage>
</organism>
<comment type="caution">
    <text evidence="3">The sequence shown here is derived from an EMBL/GenBank/DDBJ whole genome shotgun (WGS) entry which is preliminary data.</text>
</comment>
<dbReference type="Gene3D" id="2.160.20.10">
    <property type="entry name" value="Single-stranded right-handed beta-helix, Pectin lyase-like"/>
    <property type="match status" value="2"/>
</dbReference>
<dbReference type="RefSeq" id="WP_107662546.1">
    <property type="nucleotide sequence ID" value="NZ_PZKG01000009.1"/>
</dbReference>
<evidence type="ECO:0000259" key="2">
    <source>
        <dbReference type="Pfam" id="PF12708"/>
    </source>
</evidence>
<name>A0A2T4JZ48_9RHOB</name>
<feature type="chain" id="PRO_5015437932" description="Rhamnogalacturonase A/B/Epimerase-like pectate lyase domain-containing protein" evidence="1">
    <location>
        <begin position="18"/>
        <end position="764"/>
    </location>
</feature>
<dbReference type="Proteomes" id="UP000241010">
    <property type="component" value="Unassembled WGS sequence"/>
</dbReference>